<proteinExistence type="predicted"/>
<reference evidence="2 3" key="1">
    <citation type="submission" date="2019-05" db="EMBL/GenBank/DDBJ databases">
        <title>Nakamurella sp. N5BH11, whole genome shotgun sequence.</title>
        <authorList>
            <person name="Tuo L."/>
        </authorList>
    </citation>
    <scope>NUCLEOTIDE SEQUENCE [LARGE SCALE GENOMIC DNA]</scope>
    <source>
        <strain evidence="2 3">N5BH11</strain>
    </source>
</reference>
<gene>
    <name evidence="2" type="ORF">FDO65_11970</name>
</gene>
<dbReference type="PROSITE" id="PS51318">
    <property type="entry name" value="TAT"/>
    <property type="match status" value="1"/>
</dbReference>
<sequence>MTGMSRRHLLRTASLSALGLALSTAVTPGAAARPEGPTWNLAPRSAALRALDPATSQYEPVLPLSITATHSLSSDAFVSTELQLDFTGDNPDQLVPITRSHGRVEALILSGRENLLYLLYRDASAAGGWQRDVVYPPAGSDLPYRLTEFTAAFDPTDGNVHLVIREQDGTWGDWISVFYMGEDNVVQGSNMIKYWANNSSNGGWWGYASSHAQPRYFLDGVNVPTFYLWDDPGTYYTIDRQVAPGTQPTVTLTPNTLAGFPSTTVADGRILGYGDRAFVALTVDGSGGGFECPFGGVVSVGPLPAGASIEWAGVIPTEQTPSPAFLSADADGATLTYFQFSSDSLLPQRDQLLQLPDGATLASVASSNNQAASQLYFVLDGPDSVAGQLWTMVSGLADGVPNFAPIPVDTGYSAIYAPDLLTDDVTLFAILDDGMTVRILSRSAGSASSFYSQPLNGVSAPDNPADGPWTAVPVHLAATTASQVDTWRTSIRVTDAFGAVQVGVPVTVAVDRDVTVWQPGGTGLNGQPLDTVTTISATGSPATFFTDIDGEVTLAVPASVLHTASYSVTTGEEPSVILAPDADIHARLADLSSLPAALQYATAADGSPLFGALQPAPDDGISAGDAAVQAATLIAQVMNVGLGTAPTDLSTPLALGGLRSADSLSLTSGPAVQRAAVGSLRSFWDAAKHDAESVVRAVETAAITVADDAEQAAQLVKDAATGVWQITLNLAGDFDDAVSWAVSDARSAVTAVTGIFHALLHDAEKGLHDILHWLKDDVLGLLRDAADAAAALAGLVTGSDASTQLKAVVDRWRTTVDGDFDDLRDEVKTTFSAVQTFLSGQSVNTMRAGVTAPAGSAGVQAMAVSDPSRLQELADVVHDVRGQWLRDKLKHQATRAPAVADEVGPALLQLITDLGNDIEGLLGSFGAVASDTVGLSADGSQAGVSDGGLGGIFNHVGTFIDEVFAVVDKLIDDLLDVLLAIWDNIVAVLSQTLDQVFPAAAPIMDLIGLENVTVAQLLAMFITLPGTLFARVRFGGDATMFSTSASATSGALDADAQDWGSFLATASLLGTFFWGVLDGSVDVLRLAAQADGQTYDPPTFVAWTDLGFSFFANLVSYPFSSTQPLSWVPTTWTGKYPNLPVGVWAAGFAPAAVSFAGTWAATHFDNQDIKDGIGLVQTFTVSGIGVALTALDSTVAWRGAPSSDAAASKTIAVTGNLTNVMSPLGLLAGNTVAFSDIVKVVFDIACPIICFGSGLALLETAG</sequence>
<dbReference type="InterPro" id="IPR006311">
    <property type="entry name" value="TAT_signal"/>
</dbReference>
<accession>A0A4U6QE27</accession>
<dbReference type="Proteomes" id="UP000306985">
    <property type="component" value="Unassembled WGS sequence"/>
</dbReference>
<evidence type="ECO:0000313" key="2">
    <source>
        <dbReference type="EMBL" id="TKV58298.1"/>
    </source>
</evidence>
<organism evidence="2 3">
    <name type="scientific">Nakamurella flava</name>
    <dbReference type="NCBI Taxonomy" id="2576308"/>
    <lineage>
        <taxon>Bacteria</taxon>
        <taxon>Bacillati</taxon>
        <taxon>Actinomycetota</taxon>
        <taxon>Actinomycetes</taxon>
        <taxon>Nakamurellales</taxon>
        <taxon>Nakamurellaceae</taxon>
        <taxon>Nakamurella</taxon>
    </lineage>
</organism>
<feature type="chain" id="PRO_5038928231" evidence="1">
    <location>
        <begin position="33"/>
        <end position="1262"/>
    </location>
</feature>
<dbReference type="RefSeq" id="WP_137449961.1">
    <property type="nucleotide sequence ID" value="NZ_SZZH01000003.1"/>
</dbReference>
<keyword evidence="1" id="KW-0732">Signal</keyword>
<dbReference type="EMBL" id="SZZH01000003">
    <property type="protein sequence ID" value="TKV58298.1"/>
    <property type="molecule type" value="Genomic_DNA"/>
</dbReference>
<dbReference type="OrthoDB" id="9970963at2"/>
<comment type="caution">
    <text evidence="2">The sequence shown here is derived from an EMBL/GenBank/DDBJ whole genome shotgun (WGS) entry which is preliminary data.</text>
</comment>
<feature type="signal peptide" evidence="1">
    <location>
        <begin position="1"/>
        <end position="32"/>
    </location>
</feature>
<name>A0A4U6QE27_9ACTN</name>
<protein>
    <submittedName>
        <fullName evidence="2">Uncharacterized protein</fullName>
    </submittedName>
</protein>
<evidence type="ECO:0000256" key="1">
    <source>
        <dbReference type="SAM" id="SignalP"/>
    </source>
</evidence>
<dbReference type="AlphaFoldDB" id="A0A4U6QE27"/>
<keyword evidence="3" id="KW-1185">Reference proteome</keyword>
<evidence type="ECO:0000313" key="3">
    <source>
        <dbReference type="Proteomes" id="UP000306985"/>
    </source>
</evidence>